<evidence type="ECO:0000313" key="5">
    <source>
        <dbReference type="EMBL" id="XCJ73896.1"/>
    </source>
</evidence>
<dbReference type="AlphaFoldDB" id="A0AAU8J0X5"/>
<gene>
    <name evidence="5" type="ORF">ABII15_29785</name>
</gene>
<dbReference type="EMBL" id="CP159534">
    <property type="protein sequence ID" value="XCJ73896.1"/>
    <property type="molecule type" value="Genomic_DNA"/>
</dbReference>
<sequence length="325" mass="33859">MQASGTTTLRRAPRLLAPLLLAAALALTGCSGAGSSSGGDNAKSDVRADSADSKGAGGGAAEPGGEGAAKATKTPKLTGIHIIRTASLSVRVKDVPDALDAARAATESAGGYVGDETTDRDGHGHERTRVTLRVPQESYEKVVGQLTGTGRLLSRDQSAQDVTDQVVDVDSRVASQRASVARVRELMDKATKLSDVVALEGELSSRESELEALLARQASLKDRTTMATITLKLSEAPPAKAVVKDDDPGFLDALSGGWGAFVAFLRWVVIVLAAVLPFAALVALLVLVWLRLVRPRLPRRPAPQPAHTVPGPLPSHPRSGPGEQD</sequence>
<feature type="region of interest" description="Disordered" evidence="1">
    <location>
        <begin position="32"/>
        <end position="73"/>
    </location>
</feature>
<feature type="transmembrane region" description="Helical" evidence="2">
    <location>
        <begin position="264"/>
        <end position="290"/>
    </location>
</feature>
<feature type="signal peptide" evidence="3">
    <location>
        <begin position="1"/>
        <end position="33"/>
    </location>
</feature>
<dbReference type="Pfam" id="PF14257">
    <property type="entry name" value="DUF4349"/>
    <property type="match status" value="1"/>
</dbReference>
<keyword evidence="2" id="KW-0472">Membrane</keyword>
<accession>A0AAU8J0X5</accession>
<keyword evidence="3" id="KW-0732">Signal</keyword>
<proteinExistence type="predicted"/>
<keyword evidence="2" id="KW-0812">Transmembrane</keyword>
<feature type="compositionally biased region" description="Basic and acidic residues" evidence="1">
    <location>
        <begin position="42"/>
        <end position="52"/>
    </location>
</feature>
<organism evidence="5">
    <name type="scientific">Streptomyces tabacisoli</name>
    <dbReference type="NCBI Taxonomy" id="3156398"/>
    <lineage>
        <taxon>Bacteria</taxon>
        <taxon>Bacillati</taxon>
        <taxon>Actinomycetota</taxon>
        <taxon>Actinomycetes</taxon>
        <taxon>Kitasatosporales</taxon>
        <taxon>Streptomycetaceae</taxon>
        <taxon>Streptomyces</taxon>
    </lineage>
</organism>
<dbReference type="KEGG" id="stac:ABII15_29785"/>
<name>A0AAU8J0X5_9ACTN</name>
<feature type="domain" description="DUF4349" evidence="4">
    <location>
        <begin position="81"/>
        <end position="289"/>
    </location>
</feature>
<evidence type="ECO:0000256" key="2">
    <source>
        <dbReference type="SAM" id="Phobius"/>
    </source>
</evidence>
<feature type="region of interest" description="Disordered" evidence="1">
    <location>
        <begin position="300"/>
        <end position="325"/>
    </location>
</feature>
<evidence type="ECO:0000256" key="3">
    <source>
        <dbReference type="SAM" id="SignalP"/>
    </source>
</evidence>
<feature type="compositionally biased region" description="Gly residues" evidence="1">
    <location>
        <begin position="55"/>
        <end position="67"/>
    </location>
</feature>
<keyword evidence="2" id="KW-1133">Transmembrane helix</keyword>
<dbReference type="RefSeq" id="WP_353945345.1">
    <property type="nucleotide sequence ID" value="NZ_CP159534.1"/>
</dbReference>
<protein>
    <submittedName>
        <fullName evidence="5">DUF4349 domain-containing protein</fullName>
    </submittedName>
</protein>
<evidence type="ECO:0000256" key="1">
    <source>
        <dbReference type="SAM" id="MobiDB-lite"/>
    </source>
</evidence>
<dbReference type="InterPro" id="IPR025645">
    <property type="entry name" value="DUF4349"/>
</dbReference>
<feature type="chain" id="PRO_5043997884" evidence="3">
    <location>
        <begin position="34"/>
        <end position="325"/>
    </location>
</feature>
<evidence type="ECO:0000259" key="4">
    <source>
        <dbReference type="Pfam" id="PF14257"/>
    </source>
</evidence>
<reference evidence="5" key="1">
    <citation type="submission" date="2024-06" db="EMBL/GenBank/DDBJ databases">
        <title>Streptomyces sp. strain HUAS MG91 genome sequences.</title>
        <authorList>
            <person name="Mo P."/>
        </authorList>
    </citation>
    <scope>NUCLEOTIDE SEQUENCE</scope>
    <source>
        <strain evidence="5">HUAS MG91</strain>
    </source>
</reference>